<name>A0A4Z2G6G1_9TELE</name>
<protein>
    <submittedName>
        <fullName evidence="1">Uncharacterized protein</fullName>
    </submittedName>
</protein>
<gene>
    <name evidence="1" type="ORF">EYF80_040655</name>
</gene>
<comment type="caution">
    <text evidence="1">The sequence shown here is derived from an EMBL/GenBank/DDBJ whole genome shotgun (WGS) entry which is preliminary data.</text>
</comment>
<dbReference type="AlphaFoldDB" id="A0A4Z2G6G1"/>
<reference evidence="1 2" key="1">
    <citation type="submission" date="2019-03" db="EMBL/GenBank/DDBJ databases">
        <title>First draft genome of Liparis tanakae, snailfish: a comprehensive survey of snailfish specific genes.</title>
        <authorList>
            <person name="Kim W."/>
            <person name="Song I."/>
            <person name="Jeong J.-H."/>
            <person name="Kim D."/>
            <person name="Kim S."/>
            <person name="Ryu S."/>
            <person name="Song J.Y."/>
            <person name="Lee S.K."/>
        </authorList>
    </citation>
    <scope>NUCLEOTIDE SEQUENCE [LARGE SCALE GENOMIC DNA]</scope>
    <source>
        <tissue evidence="1">Muscle</tissue>
    </source>
</reference>
<accession>A0A4Z2G6G1</accession>
<evidence type="ECO:0000313" key="2">
    <source>
        <dbReference type="Proteomes" id="UP000314294"/>
    </source>
</evidence>
<organism evidence="1 2">
    <name type="scientific">Liparis tanakae</name>
    <name type="common">Tanaka's snailfish</name>
    <dbReference type="NCBI Taxonomy" id="230148"/>
    <lineage>
        <taxon>Eukaryota</taxon>
        <taxon>Metazoa</taxon>
        <taxon>Chordata</taxon>
        <taxon>Craniata</taxon>
        <taxon>Vertebrata</taxon>
        <taxon>Euteleostomi</taxon>
        <taxon>Actinopterygii</taxon>
        <taxon>Neopterygii</taxon>
        <taxon>Teleostei</taxon>
        <taxon>Neoteleostei</taxon>
        <taxon>Acanthomorphata</taxon>
        <taxon>Eupercaria</taxon>
        <taxon>Perciformes</taxon>
        <taxon>Cottioidei</taxon>
        <taxon>Cottales</taxon>
        <taxon>Liparidae</taxon>
        <taxon>Liparis</taxon>
    </lineage>
</organism>
<dbReference type="Proteomes" id="UP000314294">
    <property type="component" value="Unassembled WGS sequence"/>
</dbReference>
<evidence type="ECO:0000313" key="1">
    <source>
        <dbReference type="EMBL" id="TNN49157.1"/>
    </source>
</evidence>
<keyword evidence="2" id="KW-1185">Reference proteome</keyword>
<sequence length="68" mass="7446">MSAIKAHEIRYGGEKRNVIAYSTRAVNAAHPGGQRGSHRSFSNAYRSSFPPGLEAHTIRLLHLNPGSF</sequence>
<dbReference type="EMBL" id="SRLO01000667">
    <property type="protein sequence ID" value="TNN49157.1"/>
    <property type="molecule type" value="Genomic_DNA"/>
</dbReference>
<proteinExistence type="predicted"/>